<keyword evidence="1" id="KW-0472">Membrane</keyword>
<dbReference type="Pfam" id="PF00957">
    <property type="entry name" value="Synaptobrevin"/>
    <property type="match status" value="1"/>
</dbReference>
<dbReference type="AlphaFoldDB" id="A0A6C0IY54"/>
<dbReference type="CDD" id="cd15843">
    <property type="entry name" value="R-SNARE"/>
    <property type="match status" value="1"/>
</dbReference>
<dbReference type="EMBL" id="MN740275">
    <property type="protein sequence ID" value="QHT97366.1"/>
    <property type="molecule type" value="Genomic_DNA"/>
</dbReference>
<dbReference type="InterPro" id="IPR042855">
    <property type="entry name" value="V_SNARE_CC"/>
</dbReference>
<dbReference type="InterPro" id="IPR016444">
    <property type="entry name" value="Synaptobrevin/VAMP"/>
</dbReference>
<dbReference type="GO" id="GO:0016192">
    <property type="term" value="P:vesicle-mediated transport"/>
    <property type="evidence" value="ECO:0007669"/>
    <property type="project" value="InterPro"/>
</dbReference>
<dbReference type="Gene3D" id="1.20.5.110">
    <property type="match status" value="1"/>
</dbReference>
<protein>
    <recommendedName>
        <fullName evidence="2">V-SNARE coiled-coil homology domain-containing protein</fullName>
    </recommendedName>
</protein>
<reference evidence="3" key="1">
    <citation type="journal article" date="2020" name="Nature">
        <title>Giant virus diversity and host interactions through global metagenomics.</title>
        <authorList>
            <person name="Schulz F."/>
            <person name="Roux S."/>
            <person name="Paez-Espino D."/>
            <person name="Jungbluth S."/>
            <person name="Walsh D.A."/>
            <person name="Denef V.J."/>
            <person name="McMahon K.D."/>
            <person name="Konstantinidis K.T."/>
            <person name="Eloe-Fadrosh E.A."/>
            <person name="Kyrpides N.C."/>
            <person name="Woyke T."/>
        </authorList>
    </citation>
    <scope>NUCLEOTIDE SEQUENCE</scope>
    <source>
        <strain evidence="3">GVMAG-M-3300025138-11</strain>
    </source>
</reference>
<dbReference type="PRINTS" id="PR00219">
    <property type="entry name" value="SYNAPTOBREVN"/>
</dbReference>
<proteinExistence type="predicted"/>
<organism evidence="3">
    <name type="scientific">viral metagenome</name>
    <dbReference type="NCBI Taxonomy" id="1070528"/>
    <lineage>
        <taxon>unclassified sequences</taxon>
        <taxon>metagenomes</taxon>
        <taxon>organismal metagenomes</taxon>
    </lineage>
</organism>
<feature type="transmembrane region" description="Helical" evidence="1">
    <location>
        <begin position="67"/>
        <end position="85"/>
    </location>
</feature>
<name>A0A6C0IY54_9ZZZZ</name>
<dbReference type="InterPro" id="IPR001388">
    <property type="entry name" value="Synaptobrevin-like"/>
</dbReference>
<keyword evidence="1" id="KW-0812">Transmembrane</keyword>
<feature type="domain" description="V-SNARE coiled-coil homology" evidence="2">
    <location>
        <begin position="4"/>
        <end position="64"/>
    </location>
</feature>
<dbReference type="PROSITE" id="PS50892">
    <property type="entry name" value="V_SNARE"/>
    <property type="match status" value="1"/>
</dbReference>
<sequence length="89" mass="10343">MNNNINDLSKQVDETKHLLMKNCDKIIERGNNIDELDHKAAALNLSSVQFKKNTKTLKNKMWCQKNYCIFIVFTLLIIVILILVIPKKN</sequence>
<dbReference type="GO" id="GO:0016020">
    <property type="term" value="C:membrane"/>
    <property type="evidence" value="ECO:0007669"/>
    <property type="project" value="InterPro"/>
</dbReference>
<evidence type="ECO:0000259" key="2">
    <source>
        <dbReference type="PROSITE" id="PS50892"/>
    </source>
</evidence>
<dbReference type="PANTHER" id="PTHR45701">
    <property type="entry name" value="SYNAPTOBREVIN FAMILY MEMBER"/>
    <property type="match status" value="1"/>
</dbReference>
<dbReference type="SUPFAM" id="SSF58038">
    <property type="entry name" value="SNARE fusion complex"/>
    <property type="match status" value="1"/>
</dbReference>
<evidence type="ECO:0000256" key="1">
    <source>
        <dbReference type="SAM" id="Phobius"/>
    </source>
</evidence>
<accession>A0A6C0IY54</accession>
<keyword evidence="1" id="KW-1133">Transmembrane helix</keyword>
<evidence type="ECO:0000313" key="3">
    <source>
        <dbReference type="EMBL" id="QHT97366.1"/>
    </source>
</evidence>